<keyword evidence="2" id="KW-1185">Reference proteome</keyword>
<evidence type="ECO:0000313" key="2">
    <source>
        <dbReference type="Proteomes" id="UP001055879"/>
    </source>
</evidence>
<dbReference type="Proteomes" id="UP001055879">
    <property type="component" value="Linkage Group LG07"/>
</dbReference>
<sequence>MAVIQANKVLEDQSQLESGCLSSVGCGPRGTFVGIYDGHAAPKLREYTSETQEMSVDVVRKAFLATEEEFLSLVESQWLRSPGVACVGSCCLVGIICNGMLYVANAGDSRAVLARDEKTSNTLKPAQRYPNQECGHCGSFARGGSILGLAVLGLKSHFPCKTGDFSKQVLFFSFARGGSILGLAVLGLKSHFPCKTGDFSKFESVIIGFWETSAGNANEEDVSISGPLLYFLIMDEKNNTLIKDLDIQKDDFTVNVRIIRLWNQSLFKNPEQIFFIEMILMDEEAKSLIILGTVKTFSKDIPWFYIGCKRCSRKVRPTYIVTNKNDGSGQVEETEKFECDSDKCKGQDTVVLPKIPMGLLHLQKQESYCFNISPTGMRNGVPKMMRVGCLLSPEMEIVGGDGRFRRKLVVGKKGTPTAKGNHE</sequence>
<name>A0ACB9AYX4_ARCLA</name>
<gene>
    <name evidence="1" type="ORF">L6452_21983</name>
</gene>
<evidence type="ECO:0000313" key="1">
    <source>
        <dbReference type="EMBL" id="KAI3715018.1"/>
    </source>
</evidence>
<reference evidence="1 2" key="2">
    <citation type="journal article" date="2022" name="Mol. Ecol. Resour.">
        <title>The genomes of chicory, endive, great burdock and yacon provide insights into Asteraceae paleo-polyploidization history and plant inulin production.</title>
        <authorList>
            <person name="Fan W."/>
            <person name="Wang S."/>
            <person name="Wang H."/>
            <person name="Wang A."/>
            <person name="Jiang F."/>
            <person name="Liu H."/>
            <person name="Zhao H."/>
            <person name="Xu D."/>
            <person name="Zhang Y."/>
        </authorList>
    </citation>
    <scope>NUCLEOTIDE SEQUENCE [LARGE SCALE GENOMIC DNA]</scope>
    <source>
        <strain evidence="2">cv. Niubang</strain>
    </source>
</reference>
<organism evidence="1 2">
    <name type="scientific">Arctium lappa</name>
    <name type="common">Greater burdock</name>
    <name type="synonym">Lappa major</name>
    <dbReference type="NCBI Taxonomy" id="4217"/>
    <lineage>
        <taxon>Eukaryota</taxon>
        <taxon>Viridiplantae</taxon>
        <taxon>Streptophyta</taxon>
        <taxon>Embryophyta</taxon>
        <taxon>Tracheophyta</taxon>
        <taxon>Spermatophyta</taxon>
        <taxon>Magnoliopsida</taxon>
        <taxon>eudicotyledons</taxon>
        <taxon>Gunneridae</taxon>
        <taxon>Pentapetalae</taxon>
        <taxon>asterids</taxon>
        <taxon>campanulids</taxon>
        <taxon>Asterales</taxon>
        <taxon>Asteraceae</taxon>
        <taxon>Carduoideae</taxon>
        <taxon>Cardueae</taxon>
        <taxon>Arctiinae</taxon>
        <taxon>Arctium</taxon>
    </lineage>
</organism>
<comment type="caution">
    <text evidence="1">The sequence shown here is derived from an EMBL/GenBank/DDBJ whole genome shotgun (WGS) entry which is preliminary data.</text>
</comment>
<reference evidence="2" key="1">
    <citation type="journal article" date="2022" name="Mol. Ecol. Resour.">
        <title>The genomes of chicory, endive, great burdock and yacon provide insights into Asteraceae palaeo-polyploidization history and plant inulin production.</title>
        <authorList>
            <person name="Fan W."/>
            <person name="Wang S."/>
            <person name="Wang H."/>
            <person name="Wang A."/>
            <person name="Jiang F."/>
            <person name="Liu H."/>
            <person name="Zhao H."/>
            <person name="Xu D."/>
            <person name="Zhang Y."/>
        </authorList>
    </citation>
    <scope>NUCLEOTIDE SEQUENCE [LARGE SCALE GENOMIC DNA]</scope>
    <source>
        <strain evidence="2">cv. Niubang</strain>
    </source>
</reference>
<dbReference type="EMBL" id="CM042053">
    <property type="protein sequence ID" value="KAI3715018.1"/>
    <property type="molecule type" value="Genomic_DNA"/>
</dbReference>
<accession>A0ACB9AYX4</accession>
<proteinExistence type="predicted"/>
<protein>
    <submittedName>
        <fullName evidence="1">Uncharacterized protein</fullName>
    </submittedName>
</protein>